<dbReference type="OrthoDB" id="1930966at2759"/>
<keyword evidence="1" id="KW-0808">Transferase</keyword>
<gene>
    <name evidence="1" type="ORF">G2W53_001500</name>
</gene>
<dbReference type="GO" id="GO:0003964">
    <property type="term" value="F:RNA-directed DNA polymerase activity"/>
    <property type="evidence" value="ECO:0007669"/>
    <property type="project" value="UniProtKB-KW"/>
</dbReference>
<dbReference type="PANTHER" id="PTHR33710">
    <property type="entry name" value="BNAC02G09200D PROTEIN"/>
    <property type="match status" value="1"/>
</dbReference>
<dbReference type="InterPro" id="IPR036691">
    <property type="entry name" value="Endo/exonu/phosph_ase_sf"/>
</dbReference>
<keyword evidence="1" id="KW-0548">Nucleotidyltransferase</keyword>
<name>A0A834XHP0_9FABA</name>
<dbReference type="SUPFAM" id="SSF56219">
    <property type="entry name" value="DNase I-like"/>
    <property type="match status" value="1"/>
</dbReference>
<dbReference type="AlphaFoldDB" id="A0A834XHP0"/>
<dbReference type="PANTHER" id="PTHR33710:SF71">
    <property type="entry name" value="ENDONUCLEASE_EXONUCLEASE_PHOSPHATASE DOMAIN-CONTAINING PROTEIN"/>
    <property type="match status" value="1"/>
</dbReference>
<evidence type="ECO:0000313" key="1">
    <source>
        <dbReference type="EMBL" id="KAF7844595.1"/>
    </source>
</evidence>
<dbReference type="Proteomes" id="UP000634136">
    <property type="component" value="Unassembled WGS sequence"/>
</dbReference>
<dbReference type="EMBL" id="JAAIUW010000001">
    <property type="protein sequence ID" value="KAF7844595.1"/>
    <property type="molecule type" value="Genomic_DNA"/>
</dbReference>
<accession>A0A834XHP0</accession>
<dbReference type="Gene3D" id="3.60.10.10">
    <property type="entry name" value="Endonuclease/exonuclease/phosphatase"/>
    <property type="match status" value="1"/>
</dbReference>
<proteinExistence type="predicted"/>
<organism evidence="1 2">
    <name type="scientific">Senna tora</name>
    <dbReference type="NCBI Taxonomy" id="362788"/>
    <lineage>
        <taxon>Eukaryota</taxon>
        <taxon>Viridiplantae</taxon>
        <taxon>Streptophyta</taxon>
        <taxon>Embryophyta</taxon>
        <taxon>Tracheophyta</taxon>
        <taxon>Spermatophyta</taxon>
        <taxon>Magnoliopsida</taxon>
        <taxon>eudicotyledons</taxon>
        <taxon>Gunneridae</taxon>
        <taxon>Pentapetalae</taxon>
        <taxon>rosids</taxon>
        <taxon>fabids</taxon>
        <taxon>Fabales</taxon>
        <taxon>Fabaceae</taxon>
        <taxon>Caesalpinioideae</taxon>
        <taxon>Cassia clade</taxon>
        <taxon>Senna</taxon>
    </lineage>
</organism>
<keyword evidence="1" id="KW-0695">RNA-directed DNA polymerase</keyword>
<reference evidence="1" key="1">
    <citation type="submission" date="2020-09" db="EMBL/GenBank/DDBJ databases">
        <title>Genome-Enabled Discovery of Anthraquinone Biosynthesis in Senna tora.</title>
        <authorList>
            <person name="Kang S.-H."/>
            <person name="Pandey R.P."/>
            <person name="Lee C.-M."/>
            <person name="Sim J.-S."/>
            <person name="Jeong J.-T."/>
            <person name="Choi B.-S."/>
            <person name="Jung M."/>
            <person name="Ginzburg D."/>
            <person name="Zhao K."/>
            <person name="Won S.Y."/>
            <person name="Oh T.-J."/>
            <person name="Yu Y."/>
            <person name="Kim N.-H."/>
            <person name="Lee O.R."/>
            <person name="Lee T.-H."/>
            <person name="Bashyal P."/>
            <person name="Kim T.-S."/>
            <person name="Lee W.-H."/>
            <person name="Kawkins C."/>
            <person name="Kim C.-K."/>
            <person name="Kim J.S."/>
            <person name="Ahn B.O."/>
            <person name="Rhee S.Y."/>
            <person name="Sohng J.K."/>
        </authorList>
    </citation>
    <scope>NUCLEOTIDE SEQUENCE</scope>
    <source>
        <tissue evidence="1">Leaf</tissue>
    </source>
</reference>
<protein>
    <submittedName>
        <fullName evidence="1">Reverse transcriptase</fullName>
    </submittedName>
</protein>
<evidence type="ECO:0000313" key="2">
    <source>
        <dbReference type="Proteomes" id="UP000634136"/>
    </source>
</evidence>
<comment type="caution">
    <text evidence="1">The sequence shown here is derived from an EMBL/GenBank/DDBJ whole genome shotgun (WGS) entry which is preliminary data.</text>
</comment>
<sequence>METRNSGTRADSIIAKCGIKHFVRVEADGEFLWQELGVIAANTNGPWMVVGDFNSYLHPHENEKKGGNGPNHRSMQGFSSCVSSCNLTDLEYKGSVFTWTRDLVKIAWTENLDWETASNTFSSSATSRNKDVFGNVFNKKKVTKQIGWHRKKSRQPG</sequence>
<keyword evidence="2" id="KW-1185">Reference proteome</keyword>